<feature type="transmembrane region" description="Helical" evidence="10">
    <location>
        <begin position="284"/>
        <end position="309"/>
    </location>
</feature>
<comment type="similarity">
    <text evidence="8">Belongs to the two pore domain potassium channel (TC 1.A.1.8) family.</text>
</comment>
<sequence length="802" mass="91445">MVELESQKDKANNDSYNQLKVHFKKLAPYALHFFIIIAVGIYVIVGAIAIRNIEAVPKDSLNKKEFSTEVLSEQKNGDKKLVIISNNNEINNDGKEMISDELVRKKLNNAKYDISMHTSKNNNSTSKNENDNNLYYTKRKPRMLRKRRCVISALKTISKGSTCKENAINIEMLKILDECYKEDLLHSIQEKPSYKHLSLHVVDSPSILFDNNTSHEESSDNNVLDGKSSFNDINLEDLFFIKDLLSDDENYTYWTLMDAILFCFTVITTIGYGNTAPQTTGGRLFVIFYGLIGVPFTMLAIANFGKFLAEILKQWTKPMYCCFKYVWKCCKKRKISNKSKSKQNLINKDAFDTFKNSMVDFNGNTTNISCMENENDNNNNNEKGLKKQTTFAIETEKIESLNNTTINNSIIDDDEDSEGDELQADDPFEKYGAISLFIAFVLYIIFGSFIIASYEPEMDFFKAIYFNFVTLTTIGLGDLVPKSQRYLAVTLLYCVIGLALTTIAIEIAADYLRKLHYFGRKIDNVGNVAIWFGGQKLTMKQLVKNLGDQFNIPEDQLHELNMEHFVDSAIKVEAGEIETLRKPCLDPNKPIYITDFHEIDDGASVIFADDEDLLEIPPFPNLSIAQNILPSRSLSPSLSYYEHAILTPTPPPLPPNERGSITSYDGDFCREFKNDIISRKHNIKYNETPYKFRKNKEYLTNGRLIGAKQFSDEAKRRYEAYRQQWQKFRVTQWEQNSIISKESLSNISSVSILKEKPSLVTKEPSLSLKSSKENSSTSMSSITSKSYKIDFPPSTMSHDGSM</sequence>
<keyword evidence="4 10" id="KW-1133">Transmembrane helix</keyword>
<keyword evidence="6 10" id="KW-0472">Membrane</keyword>
<keyword evidence="3 8" id="KW-0812">Transmembrane</keyword>
<feature type="transmembrane region" description="Helical" evidence="10">
    <location>
        <begin position="251"/>
        <end position="272"/>
    </location>
</feature>
<dbReference type="Proteomes" id="UP000035680">
    <property type="component" value="Unassembled WGS sequence"/>
</dbReference>
<feature type="domain" description="Potassium channel" evidence="11">
    <location>
        <begin position="244"/>
        <end position="309"/>
    </location>
</feature>
<dbReference type="PRINTS" id="PR01333">
    <property type="entry name" value="2POREKCHANEL"/>
</dbReference>
<dbReference type="GO" id="GO:0005886">
    <property type="term" value="C:plasma membrane"/>
    <property type="evidence" value="ECO:0007669"/>
    <property type="project" value="TreeGrafter"/>
</dbReference>
<dbReference type="PANTHER" id="PTHR11003:SF97">
    <property type="entry name" value="POTASSIUM CHANNEL DOMAIN-CONTAINING PROTEIN"/>
    <property type="match status" value="1"/>
</dbReference>
<evidence type="ECO:0000256" key="8">
    <source>
        <dbReference type="RuleBase" id="RU003857"/>
    </source>
</evidence>
<feature type="transmembrane region" description="Helical" evidence="10">
    <location>
        <begin position="431"/>
        <end position="454"/>
    </location>
</feature>
<dbReference type="GO" id="GO:0015271">
    <property type="term" value="F:outward rectifier potassium channel activity"/>
    <property type="evidence" value="ECO:0007669"/>
    <property type="project" value="TreeGrafter"/>
</dbReference>
<comment type="subcellular location">
    <subcellularLocation>
        <location evidence="1">Membrane</location>
        <topology evidence="1">Multi-pass membrane protein</topology>
    </subcellularLocation>
</comment>
<dbReference type="GO" id="GO:0030322">
    <property type="term" value="P:stabilization of membrane potential"/>
    <property type="evidence" value="ECO:0007669"/>
    <property type="project" value="TreeGrafter"/>
</dbReference>
<dbReference type="PANTHER" id="PTHR11003">
    <property type="entry name" value="POTASSIUM CHANNEL, SUBFAMILY K"/>
    <property type="match status" value="1"/>
</dbReference>
<dbReference type="GO" id="GO:0022841">
    <property type="term" value="F:potassium ion leak channel activity"/>
    <property type="evidence" value="ECO:0007669"/>
    <property type="project" value="TreeGrafter"/>
</dbReference>
<evidence type="ECO:0000256" key="4">
    <source>
        <dbReference type="ARBA" id="ARBA00022989"/>
    </source>
</evidence>
<feature type="domain" description="Potassium channel" evidence="11">
    <location>
        <begin position="439"/>
        <end position="513"/>
    </location>
</feature>
<dbReference type="InterPro" id="IPR003280">
    <property type="entry name" value="2pore_dom_K_chnl"/>
</dbReference>
<dbReference type="STRING" id="75913.A0A0K0FJ22"/>
<keyword evidence="12" id="KW-1185">Reference proteome</keyword>
<reference evidence="13" key="2">
    <citation type="submission" date="2015-08" db="UniProtKB">
        <authorList>
            <consortium name="WormBaseParasite"/>
        </authorList>
    </citation>
    <scope>IDENTIFICATION</scope>
</reference>
<evidence type="ECO:0000259" key="11">
    <source>
        <dbReference type="Pfam" id="PF07885"/>
    </source>
</evidence>
<feature type="compositionally biased region" description="Low complexity" evidence="9">
    <location>
        <begin position="763"/>
        <end position="786"/>
    </location>
</feature>
<dbReference type="InterPro" id="IPR013099">
    <property type="entry name" value="K_chnl_dom"/>
</dbReference>
<dbReference type="Gene3D" id="1.10.287.70">
    <property type="match status" value="1"/>
</dbReference>
<evidence type="ECO:0000256" key="6">
    <source>
        <dbReference type="ARBA" id="ARBA00023136"/>
    </source>
</evidence>
<evidence type="ECO:0000256" key="2">
    <source>
        <dbReference type="ARBA" id="ARBA00022448"/>
    </source>
</evidence>
<protein>
    <submittedName>
        <fullName evidence="13">Potassium channel subfamily K member 18 (inferred by orthology to a human protein)</fullName>
    </submittedName>
</protein>
<evidence type="ECO:0000256" key="3">
    <source>
        <dbReference type="ARBA" id="ARBA00022692"/>
    </source>
</evidence>
<dbReference type="AlphaFoldDB" id="A0A0K0FJ22"/>
<feature type="region of interest" description="Disordered" evidence="9">
    <location>
        <begin position="763"/>
        <end position="802"/>
    </location>
</feature>
<dbReference type="WBParaSite" id="SVE_0889500.3">
    <property type="protein sequence ID" value="SVE_0889500.3"/>
    <property type="gene ID" value="SVE_0889500"/>
</dbReference>
<organism evidence="12 13">
    <name type="scientific">Strongyloides venezuelensis</name>
    <name type="common">Threadworm</name>
    <dbReference type="NCBI Taxonomy" id="75913"/>
    <lineage>
        <taxon>Eukaryota</taxon>
        <taxon>Metazoa</taxon>
        <taxon>Ecdysozoa</taxon>
        <taxon>Nematoda</taxon>
        <taxon>Chromadorea</taxon>
        <taxon>Rhabditida</taxon>
        <taxon>Tylenchina</taxon>
        <taxon>Panagrolaimomorpha</taxon>
        <taxon>Strongyloidoidea</taxon>
        <taxon>Strongyloididae</taxon>
        <taxon>Strongyloides</taxon>
    </lineage>
</organism>
<evidence type="ECO:0000256" key="1">
    <source>
        <dbReference type="ARBA" id="ARBA00004141"/>
    </source>
</evidence>
<feature type="transmembrane region" description="Helical" evidence="10">
    <location>
        <begin position="460"/>
        <end position="479"/>
    </location>
</feature>
<feature type="transmembrane region" description="Helical" evidence="10">
    <location>
        <begin position="486"/>
        <end position="505"/>
    </location>
</feature>
<keyword evidence="7 8" id="KW-0407">Ion channel</keyword>
<keyword evidence="5 8" id="KW-0406">Ion transport</keyword>
<reference evidence="12" key="1">
    <citation type="submission" date="2014-07" db="EMBL/GenBank/DDBJ databases">
        <authorList>
            <person name="Martin A.A"/>
            <person name="De Silva N."/>
        </authorList>
    </citation>
    <scope>NUCLEOTIDE SEQUENCE</scope>
</reference>
<name>A0A0K0FJ22_STRVS</name>
<dbReference type="Pfam" id="PF07885">
    <property type="entry name" value="Ion_trans_2"/>
    <property type="match status" value="2"/>
</dbReference>
<evidence type="ECO:0000256" key="5">
    <source>
        <dbReference type="ARBA" id="ARBA00023065"/>
    </source>
</evidence>
<evidence type="ECO:0000256" key="7">
    <source>
        <dbReference type="ARBA" id="ARBA00023303"/>
    </source>
</evidence>
<proteinExistence type="inferred from homology"/>
<keyword evidence="2 8" id="KW-0813">Transport</keyword>
<evidence type="ECO:0000256" key="9">
    <source>
        <dbReference type="SAM" id="MobiDB-lite"/>
    </source>
</evidence>
<dbReference type="SUPFAM" id="SSF81324">
    <property type="entry name" value="Voltage-gated potassium channels"/>
    <property type="match status" value="2"/>
</dbReference>
<evidence type="ECO:0000313" key="13">
    <source>
        <dbReference type="WBParaSite" id="SVE_0889500.3"/>
    </source>
</evidence>
<accession>A0A0K0FJ22</accession>
<evidence type="ECO:0000256" key="10">
    <source>
        <dbReference type="SAM" id="Phobius"/>
    </source>
</evidence>
<evidence type="ECO:0000313" key="12">
    <source>
        <dbReference type="Proteomes" id="UP000035680"/>
    </source>
</evidence>
<feature type="transmembrane region" description="Helical" evidence="10">
    <location>
        <begin position="29"/>
        <end position="50"/>
    </location>
</feature>